<dbReference type="AlphaFoldDB" id="A0A2S7K729"/>
<name>A0A2S7K729_9PROT</name>
<dbReference type="EMBL" id="PJCH01000005">
    <property type="protein sequence ID" value="PQA88325.1"/>
    <property type="molecule type" value="Genomic_DNA"/>
</dbReference>
<evidence type="ECO:0000313" key="2">
    <source>
        <dbReference type="EMBL" id="PQA88325.1"/>
    </source>
</evidence>
<protein>
    <submittedName>
        <fullName evidence="2">RES domain-containing protein</fullName>
    </submittedName>
</protein>
<organism evidence="2 3">
    <name type="scientific">Hyphococcus luteus</name>
    <dbReference type="NCBI Taxonomy" id="2058213"/>
    <lineage>
        <taxon>Bacteria</taxon>
        <taxon>Pseudomonadati</taxon>
        <taxon>Pseudomonadota</taxon>
        <taxon>Alphaproteobacteria</taxon>
        <taxon>Parvularculales</taxon>
        <taxon>Parvularculaceae</taxon>
        <taxon>Hyphococcus</taxon>
    </lineage>
</organism>
<comment type="caution">
    <text evidence="2">The sequence shown here is derived from an EMBL/GenBank/DDBJ whole genome shotgun (WGS) entry which is preliminary data.</text>
</comment>
<dbReference type="InterPro" id="IPR014914">
    <property type="entry name" value="RES_dom"/>
</dbReference>
<evidence type="ECO:0000259" key="1">
    <source>
        <dbReference type="Pfam" id="PF08808"/>
    </source>
</evidence>
<gene>
    <name evidence="2" type="ORF">CW354_08475</name>
</gene>
<dbReference type="OrthoDB" id="7257056at2"/>
<reference evidence="2 3" key="1">
    <citation type="submission" date="2017-12" db="EMBL/GenBank/DDBJ databases">
        <authorList>
            <person name="Hurst M.R.H."/>
        </authorList>
    </citation>
    <scope>NUCLEOTIDE SEQUENCE [LARGE SCALE GENOMIC DNA]</scope>
    <source>
        <strain evidence="2 3">SY-3-19</strain>
    </source>
</reference>
<sequence>MPASGDKPPVARINAGQILHRMHQPSHGARYFGNRDATWRWDDPDCNYGVMYLGRTEIGPFAETLLRTPSDRDVLWDRVEKKRFASFTLTRMVRLAKLHGPGLAWFRTTIADVASHFDPATHPDGYDTPQRISAWVHKNTRLDGIEYLSRFDTNHRCVALFDRAGDALKDRTSDDPVDRAWARKVLSARGYNLIPPL</sequence>
<keyword evidence="3" id="KW-1185">Reference proteome</keyword>
<dbReference type="Proteomes" id="UP000239504">
    <property type="component" value="Unassembled WGS sequence"/>
</dbReference>
<evidence type="ECO:0000313" key="3">
    <source>
        <dbReference type="Proteomes" id="UP000239504"/>
    </source>
</evidence>
<dbReference type="Pfam" id="PF08808">
    <property type="entry name" value="RES"/>
    <property type="match status" value="1"/>
</dbReference>
<proteinExistence type="predicted"/>
<dbReference type="RefSeq" id="WP_104829569.1">
    <property type="nucleotide sequence ID" value="NZ_PJCH01000005.1"/>
</dbReference>
<accession>A0A2S7K729</accession>
<feature type="domain" description="RES" evidence="1">
    <location>
        <begin position="19"/>
        <end position="178"/>
    </location>
</feature>